<keyword evidence="4" id="KW-1185">Reference proteome</keyword>
<dbReference type="InterPro" id="IPR039299">
    <property type="entry name" value="SEOA"/>
</dbReference>
<dbReference type="Pfam" id="PF14576">
    <property type="entry name" value="SEO_N"/>
    <property type="match status" value="1"/>
</dbReference>
<organism evidence="3 4">
    <name type="scientific">Lithospermum erythrorhizon</name>
    <name type="common">Purple gromwell</name>
    <name type="synonym">Lithospermum officinale var. erythrorhizon</name>
    <dbReference type="NCBI Taxonomy" id="34254"/>
    <lineage>
        <taxon>Eukaryota</taxon>
        <taxon>Viridiplantae</taxon>
        <taxon>Streptophyta</taxon>
        <taxon>Embryophyta</taxon>
        <taxon>Tracheophyta</taxon>
        <taxon>Spermatophyta</taxon>
        <taxon>Magnoliopsida</taxon>
        <taxon>eudicotyledons</taxon>
        <taxon>Gunneridae</taxon>
        <taxon>Pentapetalae</taxon>
        <taxon>asterids</taxon>
        <taxon>lamiids</taxon>
        <taxon>Boraginales</taxon>
        <taxon>Boraginaceae</taxon>
        <taxon>Boraginoideae</taxon>
        <taxon>Lithospermeae</taxon>
        <taxon>Lithospermum</taxon>
    </lineage>
</organism>
<dbReference type="AlphaFoldDB" id="A0AAV3S3F3"/>
<dbReference type="Proteomes" id="UP001454036">
    <property type="component" value="Unassembled WGS sequence"/>
</dbReference>
<dbReference type="InterPro" id="IPR027942">
    <property type="entry name" value="SEO_N"/>
</dbReference>
<feature type="domain" description="Sieve element occlusion N-terminal" evidence="1">
    <location>
        <begin position="6"/>
        <end position="287"/>
    </location>
</feature>
<proteinExistence type="predicted"/>
<evidence type="ECO:0000259" key="1">
    <source>
        <dbReference type="Pfam" id="PF14576"/>
    </source>
</evidence>
<evidence type="ECO:0008006" key="5">
    <source>
        <dbReference type="Google" id="ProtNLM"/>
    </source>
</evidence>
<dbReference type="InterPro" id="IPR027944">
    <property type="entry name" value="SEO_C"/>
</dbReference>
<dbReference type="GO" id="GO:0010088">
    <property type="term" value="P:phloem development"/>
    <property type="evidence" value="ECO:0007669"/>
    <property type="project" value="InterPro"/>
</dbReference>
<dbReference type="PANTHER" id="PTHR33232:SF11">
    <property type="entry name" value="PROTEIN SIEVE ELEMENT OCCLUSION C"/>
    <property type="match status" value="1"/>
</dbReference>
<comment type="caution">
    <text evidence="3">The sequence shown here is derived from an EMBL/GenBank/DDBJ whole genome shotgun (WGS) entry which is preliminary data.</text>
</comment>
<reference evidence="3 4" key="1">
    <citation type="submission" date="2024-01" db="EMBL/GenBank/DDBJ databases">
        <title>The complete chloroplast genome sequence of Lithospermum erythrorhizon: insights into the phylogenetic relationship among Boraginaceae species and the maternal lineages of purple gromwells.</title>
        <authorList>
            <person name="Okada T."/>
            <person name="Watanabe K."/>
        </authorList>
    </citation>
    <scope>NUCLEOTIDE SEQUENCE [LARGE SCALE GENOMIC DNA]</scope>
</reference>
<sequence length="695" mass="80282">MASSVEDEHLIWKILLTHDPDEKNQLDSGLLLRAVENVICSAAPEMSHHLSLKDYTLPNGGTRILESQGIKMGETLGYSLFEMQNKILFRCFEDQDLHDQVMIMFEMLGHFEWHAKVALVLAVLGISYGEFWLMIQFRPQNRLAAILAALKNCPRDLGMFKREFEALAMLINMMVEVSRTIIELESLPLQPGLLEDKVYSAAKAKIYMATYWIFRSSITCSYFIAGLRAIRHDQVYSVSRVITAGSIFRLVQKLKGFLSDLKDQLKICRHPTESRLYENLQNIFKETRIDNQEALRMLFALKYDFPFKDFHTQEKCGIRELKDKVVILLITKPEFLSIEKVFFFTKQMDDHLNMNKLEGKSALLWIPISSSGSWNNTDEVSYQWISRSFPISSSGLSLRQPWSLNQVVVRYIKQEWNFEEDPIMVLIDVNGKVTNLDAIDMVWIWGAKAFPFSTSRELELWEQQNVLLHIIIDEIDPLLTKWVEGGYNICIYASNDLDWIREFNSAISVMKAAGIQLEAVYVGWTNPGENVKNVQKTIHQERMSLSISFMKMRYFWLRLESIKKSIHKFKNEEGFDVIANELSGLLDFDDNDKGWALFGTGSSPDVAKLKGENFRRCFEFVPVWAKHVKQMGLAKTIKNALELSPLNKLCKESEFLEYEEGVAEKGLICSQCRRPMEAFVVYRCDESDQELINLE</sequence>
<gene>
    <name evidence="3" type="ORF">LIER_34732</name>
</gene>
<protein>
    <recommendedName>
        <fullName evidence="5">Protein SIEVE ELEMENT OCCLUSION C</fullName>
    </recommendedName>
</protein>
<accession>A0AAV3S3F3</accession>
<name>A0AAV3S3F3_LITER</name>
<evidence type="ECO:0000259" key="2">
    <source>
        <dbReference type="Pfam" id="PF14577"/>
    </source>
</evidence>
<evidence type="ECO:0000313" key="4">
    <source>
        <dbReference type="Proteomes" id="UP001454036"/>
    </source>
</evidence>
<dbReference type="EMBL" id="BAABME010014716">
    <property type="protein sequence ID" value="GAA0187444.1"/>
    <property type="molecule type" value="Genomic_DNA"/>
</dbReference>
<evidence type="ECO:0000313" key="3">
    <source>
        <dbReference type="EMBL" id="GAA0187444.1"/>
    </source>
</evidence>
<dbReference type="PANTHER" id="PTHR33232">
    <property type="entry name" value="PROTEIN SIEVE ELEMENT OCCLUSION B-LIKE"/>
    <property type="match status" value="1"/>
</dbReference>
<dbReference type="Pfam" id="PF14577">
    <property type="entry name" value="SEO_C"/>
    <property type="match status" value="1"/>
</dbReference>
<feature type="domain" description="Sieve element occlusion C-terminal" evidence="2">
    <location>
        <begin position="455"/>
        <end position="685"/>
    </location>
</feature>